<dbReference type="Proteomes" id="UP000016922">
    <property type="component" value="Unassembled WGS sequence"/>
</dbReference>
<keyword evidence="3" id="KW-1185">Reference proteome</keyword>
<gene>
    <name evidence="2" type="ORF">GLAREA_09911</name>
</gene>
<dbReference type="AlphaFoldDB" id="S3CT40"/>
<dbReference type="Gene3D" id="1.25.40.20">
    <property type="entry name" value="Ankyrin repeat-containing domain"/>
    <property type="match status" value="1"/>
</dbReference>
<evidence type="ECO:0000313" key="2">
    <source>
        <dbReference type="EMBL" id="EPE28790.1"/>
    </source>
</evidence>
<dbReference type="PANTHER" id="PTHR46224:SF64">
    <property type="entry name" value="IQ MOTIF AND ANKYRIN REPEAT DOMAIN-CONTAINING PROTEIN 1"/>
    <property type="match status" value="1"/>
</dbReference>
<dbReference type="SMART" id="SM00248">
    <property type="entry name" value="ANK"/>
    <property type="match status" value="3"/>
</dbReference>
<dbReference type="PROSITE" id="PS50088">
    <property type="entry name" value="ANK_REPEAT"/>
    <property type="match status" value="1"/>
</dbReference>
<dbReference type="InterPro" id="IPR036770">
    <property type="entry name" value="Ankyrin_rpt-contain_sf"/>
</dbReference>
<evidence type="ECO:0000256" key="1">
    <source>
        <dbReference type="PROSITE-ProRule" id="PRU00023"/>
    </source>
</evidence>
<evidence type="ECO:0000313" key="3">
    <source>
        <dbReference type="Proteomes" id="UP000016922"/>
    </source>
</evidence>
<dbReference type="EMBL" id="KE145368">
    <property type="protein sequence ID" value="EPE28790.1"/>
    <property type="molecule type" value="Genomic_DNA"/>
</dbReference>
<dbReference type="GeneID" id="19468958"/>
<dbReference type="InterPro" id="IPR051616">
    <property type="entry name" value="Cul2-RING_E3_ligase_SR"/>
</dbReference>
<dbReference type="OrthoDB" id="194358at2759"/>
<dbReference type="HOGENOM" id="CLU_863434_0_0_1"/>
<dbReference type="PANTHER" id="PTHR46224">
    <property type="entry name" value="ANKYRIN REPEAT FAMILY PROTEIN"/>
    <property type="match status" value="1"/>
</dbReference>
<dbReference type="PROSITE" id="PS50297">
    <property type="entry name" value="ANK_REP_REGION"/>
    <property type="match status" value="1"/>
</dbReference>
<reference evidence="2 3" key="1">
    <citation type="journal article" date="2013" name="BMC Genomics">
        <title>Genomics-driven discovery of the pneumocandin biosynthetic gene cluster in the fungus Glarea lozoyensis.</title>
        <authorList>
            <person name="Chen L."/>
            <person name="Yue Q."/>
            <person name="Zhang X."/>
            <person name="Xiang M."/>
            <person name="Wang C."/>
            <person name="Li S."/>
            <person name="Che Y."/>
            <person name="Ortiz-Lopez F.J."/>
            <person name="Bills G.F."/>
            <person name="Liu X."/>
            <person name="An Z."/>
        </authorList>
    </citation>
    <scope>NUCLEOTIDE SEQUENCE [LARGE SCALE GENOMIC DNA]</scope>
    <source>
        <strain evidence="3">ATCC 20868 / MF5171</strain>
    </source>
</reference>
<feature type="repeat" description="ANK" evidence="1">
    <location>
        <begin position="257"/>
        <end position="287"/>
    </location>
</feature>
<proteinExistence type="predicted"/>
<keyword evidence="1" id="KW-0040">ANK repeat</keyword>
<dbReference type="InterPro" id="IPR002110">
    <property type="entry name" value="Ankyrin_rpt"/>
</dbReference>
<dbReference type="KEGG" id="glz:GLAREA_09911"/>
<dbReference type="Pfam" id="PF12796">
    <property type="entry name" value="Ank_2"/>
    <property type="match status" value="1"/>
</dbReference>
<organism evidence="2 3">
    <name type="scientific">Glarea lozoyensis (strain ATCC 20868 / MF5171)</name>
    <dbReference type="NCBI Taxonomy" id="1116229"/>
    <lineage>
        <taxon>Eukaryota</taxon>
        <taxon>Fungi</taxon>
        <taxon>Dikarya</taxon>
        <taxon>Ascomycota</taxon>
        <taxon>Pezizomycotina</taxon>
        <taxon>Leotiomycetes</taxon>
        <taxon>Helotiales</taxon>
        <taxon>Helotiaceae</taxon>
        <taxon>Glarea</taxon>
    </lineage>
</organism>
<protein>
    <submittedName>
        <fullName evidence="2">Ankyrin repeat-containing protein</fullName>
    </submittedName>
</protein>
<name>S3CT40_GLAL2</name>
<sequence length="322" mass="36389">MESNHNPVDAILDKESFRKTLLLYRSSSGRDLEVRLISRDQNLLNWAEYDISPSELPWKALEQAIFVKDVSRIEKLFQTWAYDTSILSPSQRRAELERLLFAAVSSGDRATVKLLLSKGVQNLSSYGLPRGEPLITTGGTFEEILDDIAQGGQSAFDRQERLFGWLLRNGANPNPSHGYPPLLRGAAKCSSSAMQLLFDSGAEFNDQAIFWAVRRYKGDPEKIPVLRLLIQHGADVNLVHPGERLGLSSALRFSWVYRYTPLILAIQLQDVDTVEFLIQSGADVNLRWILNGEEKLSPLEFMLISENEELKTMGAYFQQLEE</sequence>
<dbReference type="SUPFAM" id="SSF48403">
    <property type="entry name" value="Ankyrin repeat"/>
    <property type="match status" value="1"/>
</dbReference>
<dbReference type="RefSeq" id="XP_008084698.1">
    <property type="nucleotide sequence ID" value="XM_008086507.1"/>
</dbReference>
<accession>S3CT40</accession>